<evidence type="ECO:0000313" key="8">
    <source>
        <dbReference type="Proteomes" id="UP000185829"/>
    </source>
</evidence>
<dbReference type="InterPro" id="IPR050474">
    <property type="entry name" value="Hel308_SKI2-like"/>
</dbReference>
<dbReference type="EMBL" id="FTMX01000001">
    <property type="protein sequence ID" value="SIQ28929.1"/>
    <property type="molecule type" value="Genomic_DNA"/>
</dbReference>
<dbReference type="InterPro" id="IPR001650">
    <property type="entry name" value="Helicase_C-like"/>
</dbReference>
<keyword evidence="3 7" id="KW-0347">Helicase</keyword>
<dbReference type="SMART" id="SM00487">
    <property type="entry name" value="DEXDc"/>
    <property type="match status" value="1"/>
</dbReference>
<dbReference type="GO" id="GO:0004386">
    <property type="term" value="F:helicase activity"/>
    <property type="evidence" value="ECO:0007669"/>
    <property type="project" value="UniProtKB-KW"/>
</dbReference>
<dbReference type="InterPro" id="IPR011545">
    <property type="entry name" value="DEAD/DEAH_box_helicase_dom"/>
</dbReference>
<dbReference type="SUPFAM" id="SSF52540">
    <property type="entry name" value="P-loop containing nucleoside triphosphate hydrolases"/>
    <property type="match status" value="2"/>
</dbReference>
<dbReference type="Pfam" id="PF00271">
    <property type="entry name" value="Helicase_C"/>
    <property type="match status" value="1"/>
</dbReference>
<evidence type="ECO:0000259" key="5">
    <source>
        <dbReference type="PROSITE" id="PS51192"/>
    </source>
</evidence>
<comment type="caution">
    <text evidence="7">The sequence shown here is derived from an EMBL/GenBank/DDBJ whole genome shotgun (WGS) entry which is preliminary data.</text>
</comment>
<dbReference type="AlphaFoldDB" id="A0A9X8R3Z4"/>
<dbReference type="PANTHER" id="PTHR47961:SF6">
    <property type="entry name" value="DNA-DIRECTED DNA POLYMERASE"/>
    <property type="match status" value="1"/>
</dbReference>
<dbReference type="GO" id="GO:0016787">
    <property type="term" value="F:hydrolase activity"/>
    <property type="evidence" value="ECO:0007669"/>
    <property type="project" value="UniProtKB-KW"/>
</dbReference>
<feature type="domain" description="Helicase ATP-binding" evidence="5">
    <location>
        <begin position="116"/>
        <end position="241"/>
    </location>
</feature>
<evidence type="ECO:0000256" key="3">
    <source>
        <dbReference type="ARBA" id="ARBA00022806"/>
    </source>
</evidence>
<dbReference type="PROSITE" id="PS51192">
    <property type="entry name" value="HELICASE_ATP_BIND_1"/>
    <property type="match status" value="1"/>
</dbReference>
<proteinExistence type="predicted"/>
<dbReference type="GO" id="GO:0003676">
    <property type="term" value="F:nucleic acid binding"/>
    <property type="evidence" value="ECO:0007669"/>
    <property type="project" value="InterPro"/>
</dbReference>
<evidence type="ECO:0000256" key="1">
    <source>
        <dbReference type="ARBA" id="ARBA00022741"/>
    </source>
</evidence>
<feature type="domain" description="Helicase C-terminal" evidence="6">
    <location>
        <begin position="289"/>
        <end position="475"/>
    </location>
</feature>
<name>A0A9X8R3Z4_9BACI</name>
<evidence type="ECO:0000259" key="6">
    <source>
        <dbReference type="PROSITE" id="PS51194"/>
    </source>
</evidence>
<organism evidence="7 8">
    <name type="scientific">Peribacillus simplex</name>
    <dbReference type="NCBI Taxonomy" id="1478"/>
    <lineage>
        <taxon>Bacteria</taxon>
        <taxon>Bacillati</taxon>
        <taxon>Bacillota</taxon>
        <taxon>Bacilli</taxon>
        <taxon>Bacillales</taxon>
        <taxon>Bacillaceae</taxon>
        <taxon>Peribacillus</taxon>
    </lineage>
</organism>
<dbReference type="SMART" id="SM00490">
    <property type="entry name" value="HELICc"/>
    <property type="match status" value="1"/>
</dbReference>
<evidence type="ECO:0000256" key="4">
    <source>
        <dbReference type="ARBA" id="ARBA00022840"/>
    </source>
</evidence>
<protein>
    <submittedName>
        <fullName evidence="7">DEAD/DEAH box helicase</fullName>
    </submittedName>
</protein>
<keyword evidence="2" id="KW-0378">Hydrolase</keyword>
<dbReference type="Proteomes" id="UP000185829">
    <property type="component" value="Unassembled WGS sequence"/>
</dbReference>
<dbReference type="InterPro" id="IPR027417">
    <property type="entry name" value="P-loop_NTPase"/>
</dbReference>
<dbReference type="GO" id="GO:0005524">
    <property type="term" value="F:ATP binding"/>
    <property type="evidence" value="ECO:0007669"/>
    <property type="project" value="UniProtKB-KW"/>
</dbReference>
<accession>A0A9X8R3Z4</accession>
<evidence type="ECO:0000256" key="2">
    <source>
        <dbReference type="ARBA" id="ARBA00022801"/>
    </source>
</evidence>
<keyword evidence="4" id="KW-0067">ATP-binding</keyword>
<evidence type="ECO:0000313" key="7">
    <source>
        <dbReference type="EMBL" id="SIQ28929.1"/>
    </source>
</evidence>
<dbReference type="InterPro" id="IPR014001">
    <property type="entry name" value="Helicase_ATP-bd"/>
</dbReference>
<sequence>MKNEELNYQQIIELIEQGNLSIERCFSIFMWVNRVTQNKAKEGDGRDVILRMMDKIDKLPKEIEPILNDYVGKLGYFPYLDVNKEFMSARDLLRYEFYRSENIPNIVMHQKQAEVYDVISNHQSVILSAPTSFGKSLLIEEIVASKEYYNIVIILPTLALIDETRMKLVKYSDVYKLIFSSKQSFGKRNIFILTPERLLEIEGMPVADFFIIDEFYKLDSSRSEDERLNVLNHAFYRLIKSTDKFYLLGPNIAAIPKGFEVDYACKFIPSDFTTVACDEIFIKREKKRELEQLVELLKNLYEPTMVYCKAPGSAERNVKEFLEKANSYLTKNKHHNDAINWIKKNIHPDWLLISALSHGVAFHHGAMPRHLGRYIVEEFNKGTIKYLFCTSTLIEGINTTAKNVVVFEDKKGIEPITFFDYRNIRGRAGRMKKHFLGRVYSFYNPPKDIDVNVDIPWYTQDKASDEILIQVEEGDLKPASIEKLKPYKEQKVLEIEVIKKNNNIPVKGQVELAELIQGDLDYYQNQLTWTSYPTYNQLETCCTLIFNYLRFKHTKDEVYSGKQLAFYVRNYVRVQSNMAKYIHFFLTNDIKIKTADQAVQKATKISRSWFEFRFPKLLLGLQQIQEAVFKQNGLPFGDYKFYASQIEFAFCSPTLSSLQEFGLPISLLRQLEPYMDMKELENNDDLDKVITQIKKMDVSSIHLDPFETKLLKDFVKG</sequence>
<dbReference type="PROSITE" id="PS51194">
    <property type="entry name" value="HELICASE_CTER"/>
    <property type="match status" value="1"/>
</dbReference>
<keyword evidence="1" id="KW-0547">Nucleotide-binding</keyword>
<dbReference type="Pfam" id="PF00270">
    <property type="entry name" value="DEAD"/>
    <property type="match status" value="1"/>
</dbReference>
<dbReference type="Gene3D" id="3.40.50.300">
    <property type="entry name" value="P-loop containing nucleotide triphosphate hydrolases"/>
    <property type="match status" value="2"/>
</dbReference>
<gene>
    <name evidence="7" type="ORF">SAMN05878482_101847</name>
</gene>
<reference evidence="7 8" key="1">
    <citation type="submission" date="2017-01" db="EMBL/GenBank/DDBJ databases">
        <authorList>
            <person name="Varghese N."/>
            <person name="Submissions S."/>
        </authorList>
    </citation>
    <scope>NUCLEOTIDE SEQUENCE [LARGE SCALE GENOMIC DNA]</scope>
    <source>
        <strain evidence="7 8">RUG2-6</strain>
    </source>
</reference>
<dbReference type="PANTHER" id="PTHR47961">
    <property type="entry name" value="DNA POLYMERASE THETA, PUTATIVE (AFU_ORTHOLOGUE AFUA_1G05260)-RELATED"/>
    <property type="match status" value="1"/>
</dbReference>